<dbReference type="GO" id="GO:0071555">
    <property type="term" value="P:cell wall organization"/>
    <property type="evidence" value="ECO:0007669"/>
    <property type="project" value="UniProtKB-KW"/>
</dbReference>
<gene>
    <name evidence="11" type="ORF">A2786_04725</name>
</gene>
<reference evidence="11 12" key="1">
    <citation type="journal article" date="2016" name="Nat. Commun.">
        <title>Thousands of microbial genomes shed light on interconnected biogeochemical processes in an aquifer system.</title>
        <authorList>
            <person name="Anantharaman K."/>
            <person name="Brown C.T."/>
            <person name="Hug L.A."/>
            <person name="Sharon I."/>
            <person name="Castelle C.J."/>
            <person name="Probst A.J."/>
            <person name="Thomas B.C."/>
            <person name="Singh A."/>
            <person name="Wilkins M.J."/>
            <person name="Karaoz U."/>
            <person name="Brodie E.L."/>
            <person name="Williams K.H."/>
            <person name="Hubbard S.S."/>
            <person name="Banfield J.F."/>
        </authorList>
    </citation>
    <scope>NUCLEOTIDE SEQUENCE [LARGE SCALE GENOMIC DNA]</scope>
</reference>
<keyword evidence="2" id="KW-0732">Signal</keyword>
<dbReference type="GO" id="GO:0006508">
    <property type="term" value="P:proteolysis"/>
    <property type="evidence" value="ECO:0007669"/>
    <property type="project" value="InterPro"/>
</dbReference>
<evidence type="ECO:0000256" key="6">
    <source>
        <dbReference type="ARBA" id="ARBA00023316"/>
    </source>
</evidence>
<keyword evidence="5" id="KW-0573">Peptidoglycan synthesis</keyword>
<organism evidence="11 12">
    <name type="scientific">Candidatus Chisholmbacteria bacterium RIFCSPHIGHO2_01_FULL_52_32</name>
    <dbReference type="NCBI Taxonomy" id="1797591"/>
    <lineage>
        <taxon>Bacteria</taxon>
        <taxon>Candidatus Chisholmiibacteriota</taxon>
    </lineage>
</organism>
<proteinExistence type="inferred from homology"/>
<evidence type="ECO:0000256" key="5">
    <source>
        <dbReference type="ARBA" id="ARBA00022984"/>
    </source>
</evidence>
<dbReference type="PANTHER" id="PTHR21581:SF33">
    <property type="entry name" value="D-ALANYL-D-ALANINE CARBOXYPEPTIDASE DACB"/>
    <property type="match status" value="1"/>
</dbReference>
<feature type="domain" description="Peptidase S11 D-alanyl-D-alanine carboxypeptidase A N-terminal" evidence="10">
    <location>
        <begin position="81"/>
        <end position="304"/>
    </location>
</feature>
<keyword evidence="3" id="KW-0378">Hydrolase</keyword>
<dbReference type="Gene3D" id="3.40.710.10">
    <property type="entry name" value="DD-peptidase/beta-lactamase superfamily"/>
    <property type="match status" value="1"/>
</dbReference>
<sequence>MARHGRKKRTTLRESLLLFTKKAFSLRKRPAFIALGLILLFLPGNGYYQDLSLIPDQSSLRPIPFELPPVSPYPVPIEGIAKPAISARAGAVVDVGSAVVLYTKNPTQQLFPASTTKIMTALVVLKAYPLDQVITVKQADRAIGQTMNLVPGERMTVENLLYGLLLESGNDAAFALAENYPGGYYAFVDQMNALAREIHLENTRFRNVSGVEQNGHYTTVLDLARLASVAMKDTTFAKIVGTKTAVVTDVDAQRVHPLENKNELLGEVEGIRGVKTGWTELAGECLVTDTIRDGKEIIAVVLGSANRFGDSERLIEWAYSAHTWKTLDELLSEGEGQ</sequence>
<dbReference type="EMBL" id="MHCJ01000003">
    <property type="protein sequence ID" value="OGY18770.1"/>
    <property type="molecule type" value="Genomic_DNA"/>
</dbReference>
<dbReference type="PANTHER" id="PTHR21581">
    <property type="entry name" value="D-ALANYL-D-ALANINE CARBOXYPEPTIDASE"/>
    <property type="match status" value="1"/>
</dbReference>
<dbReference type="InterPro" id="IPR001967">
    <property type="entry name" value="Peptidase_S11_N"/>
</dbReference>
<feature type="active site" evidence="7">
    <location>
        <position position="168"/>
    </location>
</feature>
<evidence type="ECO:0000256" key="9">
    <source>
        <dbReference type="RuleBase" id="RU004016"/>
    </source>
</evidence>
<dbReference type="Pfam" id="PF00768">
    <property type="entry name" value="Peptidase_S11"/>
    <property type="match status" value="1"/>
</dbReference>
<dbReference type="AlphaFoldDB" id="A0A1G1VTT3"/>
<dbReference type="InterPro" id="IPR018044">
    <property type="entry name" value="Peptidase_S11"/>
</dbReference>
<feature type="active site" description="Proton acceptor" evidence="7">
    <location>
        <position position="117"/>
    </location>
</feature>
<accession>A0A1G1VTT3</accession>
<dbReference type="PRINTS" id="PR00725">
    <property type="entry name" value="DADACBPTASE1"/>
</dbReference>
<protein>
    <recommendedName>
        <fullName evidence="10">Peptidase S11 D-alanyl-D-alanine carboxypeptidase A N-terminal domain-containing protein</fullName>
    </recommendedName>
</protein>
<evidence type="ECO:0000256" key="3">
    <source>
        <dbReference type="ARBA" id="ARBA00022801"/>
    </source>
</evidence>
<evidence type="ECO:0000256" key="8">
    <source>
        <dbReference type="PIRSR" id="PIRSR618044-2"/>
    </source>
</evidence>
<evidence type="ECO:0000256" key="1">
    <source>
        <dbReference type="ARBA" id="ARBA00007164"/>
    </source>
</evidence>
<dbReference type="GO" id="GO:0009252">
    <property type="term" value="P:peptidoglycan biosynthetic process"/>
    <property type="evidence" value="ECO:0007669"/>
    <property type="project" value="UniProtKB-KW"/>
</dbReference>
<feature type="binding site" evidence="8">
    <location>
        <position position="275"/>
    </location>
    <ligand>
        <name>substrate</name>
    </ligand>
</feature>
<dbReference type="Proteomes" id="UP000179233">
    <property type="component" value="Unassembled WGS sequence"/>
</dbReference>
<name>A0A1G1VTT3_9BACT</name>
<comment type="similarity">
    <text evidence="1 9">Belongs to the peptidase S11 family.</text>
</comment>
<dbReference type="SUPFAM" id="SSF56601">
    <property type="entry name" value="beta-lactamase/transpeptidase-like"/>
    <property type="match status" value="1"/>
</dbReference>
<keyword evidence="4" id="KW-0133">Cell shape</keyword>
<evidence type="ECO:0000256" key="7">
    <source>
        <dbReference type="PIRSR" id="PIRSR618044-1"/>
    </source>
</evidence>
<evidence type="ECO:0000256" key="2">
    <source>
        <dbReference type="ARBA" id="ARBA00022729"/>
    </source>
</evidence>
<evidence type="ECO:0000259" key="10">
    <source>
        <dbReference type="Pfam" id="PF00768"/>
    </source>
</evidence>
<evidence type="ECO:0000256" key="4">
    <source>
        <dbReference type="ARBA" id="ARBA00022960"/>
    </source>
</evidence>
<comment type="caution">
    <text evidence="11">The sequence shown here is derived from an EMBL/GenBank/DDBJ whole genome shotgun (WGS) entry which is preliminary data.</text>
</comment>
<dbReference type="GO" id="GO:0008360">
    <property type="term" value="P:regulation of cell shape"/>
    <property type="evidence" value="ECO:0007669"/>
    <property type="project" value="UniProtKB-KW"/>
</dbReference>
<feature type="active site" description="Acyl-ester intermediate" evidence="7">
    <location>
        <position position="114"/>
    </location>
</feature>
<evidence type="ECO:0000313" key="12">
    <source>
        <dbReference type="Proteomes" id="UP000179233"/>
    </source>
</evidence>
<evidence type="ECO:0000313" key="11">
    <source>
        <dbReference type="EMBL" id="OGY18770.1"/>
    </source>
</evidence>
<dbReference type="GO" id="GO:0009002">
    <property type="term" value="F:serine-type D-Ala-D-Ala carboxypeptidase activity"/>
    <property type="evidence" value="ECO:0007669"/>
    <property type="project" value="InterPro"/>
</dbReference>
<dbReference type="InterPro" id="IPR012338">
    <property type="entry name" value="Beta-lactam/transpept-like"/>
</dbReference>
<keyword evidence="6" id="KW-0961">Cell wall biogenesis/degradation</keyword>